<dbReference type="SUPFAM" id="SSF142877">
    <property type="entry name" value="EndoU-like"/>
    <property type="match status" value="1"/>
</dbReference>
<comment type="similarity">
    <text evidence="2 11">Belongs to the ENDOU family.</text>
</comment>
<name>R7V401_CAPTE</name>
<sequence>MINFWVFFFFFHPLIRFNEEMSEICTKLWFMDENYCVAGEDYEIDLQGKTSPLKITSVDRAKHNLFAYFDEDRVFSRPTYKAFRALLDNYEAETGNAEVVTQEEFSENVKFINLIMETAVMKEVHQFLVDHDKAPAELDDFKRLLYKIWFKLYRRSRNDRDLDSSGFEHVFVGETRDHDVTGFHNWLQFYLQEKKGNIDYKGYFRRGTSNEDQPKLITLQFVWNKMNGKPIGSSFIGTSPEFEIGLYTLIFLMDIGERVMVNMADYEVELTVFRLGKGIGSAFPVSKCD</sequence>
<evidence type="ECO:0000259" key="12">
    <source>
        <dbReference type="PROSITE" id="PS51959"/>
    </source>
</evidence>
<dbReference type="PANTHER" id="PTHR12439">
    <property type="entry name" value="PLACENTAL PROTEIN 11-RELATED"/>
    <property type="match status" value="1"/>
</dbReference>
<reference evidence="14" key="3">
    <citation type="submission" date="2015-06" db="UniProtKB">
        <authorList>
            <consortium name="EnsemblMetazoa"/>
        </authorList>
    </citation>
    <scope>IDENTIFICATION</scope>
</reference>
<feature type="domain" description="EndoU" evidence="12">
    <location>
        <begin position="17"/>
        <end position="288"/>
    </location>
</feature>
<keyword evidence="5 11" id="KW-0479">Metal-binding</keyword>
<evidence type="ECO:0000256" key="5">
    <source>
        <dbReference type="ARBA" id="ARBA00022723"/>
    </source>
</evidence>
<dbReference type="Pfam" id="PF09412">
    <property type="entry name" value="XendoU"/>
    <property type="match status" value="1"/>
</dbReference>
<evidence type="ECO:0000313" key="13">
    <source>
        <dbReference type="EMBL" id="ELU13279.1"/>
    </source>
</evidence>
<gene>
    <name evidence="13" type="ORF">CAPTEDRAFT_146304</name>
</gene>
<dbReference type="GO" id="GO:0016787">
    <property type="term" value="F:hydrolase activity"/>
    <property type="evidence" value="ECO:0007669"/>
    <property type="project" value="UniProtKB-KW"/>
</dbReference>
<dbReference type="GO" id="GO:0004521">
    <property type="term" value="F:RNA endonuclease activity"/>
    <property type="evidence" value="ECO:0007669"/>
    <property type="project" value="UniProtKB-UniRule"/>
</dbReference>
<evidence type="ECO:0000256" key="3">
    <source>
        <dbReference type="ARBA" id="ARBA00011245"/>
    </source>
</evidence>
<dbReference type="PANTHER" id="PTHR12439:SF11">
    <property type="entry name" value="URIDYLATE-SPECIFIC ENDORIBONUCLEASE"/>
    <property type="match status" value="1"/>
</dbReference>
<dbReference type="OMA" id="YRHGRHI"/>
<keyword evidence="11" id="KW-0732">Signal</keyword>
<protein>
    <recommendedName>
        <fullName evidence="11">Uridylate-specific endoribonuclease</fullName>
        <ecNumber evidence="11">4.6.1.-</ecNumber>
    </recommendedName>
</protein>
<keyword evidence="9 11" id="KW-0464">Manganese</keyword>
<dbReference type="Proteomes" id="UP000014760">
    <property type="component" value="Unassembled WGS sequence"/>
</dbReference>
<dbReference type="EMBL" id="KB295343">
    <property type="protein sequence ID" value="ELU13279.1"/>
    <property type="molecule type" value="Genomic_DNA"/>
</dbReference>
<evidence type="ECO:0000256" key="2">
    <source>
        <dbReference type="ARBA" id="ARBA00010168"/>
    </source>
</evidence>
<dbReference type="EC" id="4.6.1.-" evidence="11"/>
<dbReference type="EnsemblMetazoa" id="CapteT146304">
    <property type="protein sequence ID" value="CapteP146304"/>
    <property type="gene ID" value="CapteG146304"/>
</dbReference>
<evidence type="ECO:0000256" key="4">
    <source>
        <dbReference type="ARBA" id="ARBA00022722"/>
    </source>
</evidence>
<dbReference type="InterPro" id="IPR039787">
    <property type="entry name" value="ENDOU"/>
</dbReference>
<feature type="signal peptide" evidence="11">
    <location>
        <begin position="1"/>
        <end position="17"/>
    </location>
</feature>
<evidence type="ECO:0000256" key="1">
    <source>
        <dbReference type="ARBA" id="ARBA00001936"/>
    </source>
</evidence>
<reference evidence="15" key="1">
    <citation type="submission" date="2012-12" db="EMBL/GenBank/DDBJ databases">
        <authorList>
            <person name="Hellsten U."/>
            <person name="Grimwood J."/>
            <person name="Chapman J.A."/>
            <person name="Shapiro H."/>
            <person name="Aerts A."/>
            <person name="Otillar R.P."/>
            <person name="Terry A.Y."/>
            <person name="Boore J.L."/>
            <person name="Simakov O."/>
            <person name="Marletaz F."/>
            <person name="Cho S.-J."/>
            <person name="Edsinger-Gonzales E."/>
            <person name="Havlak P."/>
            <person name="Kuo D.-H."/>
            <person name="Larsson T."/>
            <person name="Lv J."/>
            <person name="Arendt D."/>
            <person name="Savage R."/>
            <person name="Osoegawa K."/>
            <person name="de Jong P."/>
            <person name="Lindberg D.R."/>
            <person name="Seaver E.C."/>
            <person name="Weisblat D.A."/>
            <person name="Putnam N.H."/>
            <person name="Grigoriev I.V."/>
            <person name="Rokhsar D.S."/>
        </authorList>
    </citation>
    <scope>NUCLEOTIDE SEQUENCE</scope>
    <source>
        <strain evidence="15">I ESC-2004</strain>
    </source>
</reference>
<feature type="chain" id="PRO_5008788715" description="Uridylate-specific endoribonuclease" evidence="11">
    <location>
        <begin position="18"/>
        <end position="289"/>
    </location>
</feature>
<evidence type="ECO:0000256" key="10">
    <source>
        <dbReference type="ARBA" id="ARBA00023239"/>
    </source>
</evidence>
<dbReference type="OrthoDB" id="430326at2759"/>
<dbReference type="AlphaFoldDB" id="R7V401"/>
<proteinExistence type="inferred from homology"/>
<evidence type="ECO:0000256" key="11">
    <source>
        <dbReference type="RuleBase" id="RU367085"/>
    </source>
</evidence>
<keyword evidence="10" id="KW-0456">Lyase</keyword>
<evidence type="ECO:0000313" key="15">
    <source>
        <dbReference type="Proteomes" id="UP000014760"/>
    </source>
</evidence>
<evidence type="ECO:0000256" key="7">
    <source>
        <dbReference type="ARBA" id="ARBA00022801"/>
    </source>
</evidence>
<organism evidence="13">
    <name type="scientific">Capitella teleta</name>
    <name type="common">Polychaete worm</name>
    <dbReference type="NCBI Taxonomy" id="283909"/>
    <lineage>
        <taxon>Eukaryota</taxon>
        <taxon>Metazoa</taxon>
        <taxon>Spiralia</taxon>
        <taxon>Lophotrochozoa</taxon>
        <taxon>Annelida</taxon>
        <taxon>Polychaeta</taxon>
        <taxon>Sedentaria</taxon>
        <taxon>Scolecida</taxon>
        <taxon>Capitellidae</taxon>
        <taxon>Capitella</taxon>
    </lineage>
</organism>
<dbReference type="GO" id="GO:0003723">
    <property type="term" value="F:RNA binding"/>
    <property type="evidence" value="ECO:0007669"/>
    <property type="project" value="UniProtKB-UniRule"/>
</dbReference>
<dbReference type="PROSITE" id="PS51959">
    <property type="entry name" value="ENDOU"/>
    <property type="match status" value="1"/>
</dbReference>
<evidence type="ECO:0000256" key="6">
    <source>
        <dbReference type="ARBA" id="ARBA00022759"/>
    </source>
</evidence>
<comment type="catalytic activity">
    <reaction evidence="11">
        <text>ribonucleotidyl-uridine-RNA = a 5'-end dephospho-uridine-RNA + a 3'-end 2',3'-cyclophospho-ribonucleotide-RNA</text>
        <dbReference type="Rhea" id="RHEA:67792"/>
        <dbReference type="Rhea" id="RHEA-COMP:10464"/>
        <dbReference type="Rhea" id="RHEA-COMP:17354"/>
        <dbReference type="Rhea" id="RHEA-COMP:17356"/>
        <dbReference type="ChEBI" id="CHEBI:83064"/>
        <dbReference type="ChEBI" id="CHEBI:173117"/>
        <dbReference type="ChEBI" id="CHEBI:173224"/>
    </reaction>
</comment>
<keyword evidence="6 11" id="KW-0255">Endonuclease</keyword>
<dbReference type="GO" id="GO:0016829">
    <property type="term" value="F:lyase activity"/>
    <property type="evidence" value="ECO:0007669"/>
    <property type="project" value="UniProtKB-KW"/>
</dbReference>
<dbReference type="InterPro" id="IPR037227">
    <property type="entry name" value="EndoU-like"/>
</dbReference>
<reference evidence="13 15" key="2">
    <citation type="journal article" date="2013" name="Nature">
        <title>Insights into bilaterian evolution from three spiralian genomes.</title>
        <authorList>
            <person name="Simakov O."/>
            <person name="Marletaz F."/>
            <person name="Cho S.J."/>
            <person name="Edsinger-Gonzales E."/>
            <person name="Havlak P."/>
            <person name="Hellsten U."/>
            <person name="Kuo D.H."/>
            <person name="Larsson T."/>
            <person name="Lv J."/>
            <person name="Arendt D."/>
            <person name="Savage R."/>
            <person name="Osoegawa K."/>
            <person name="de Jong P."/>
            <person name="Grimwood J."/>
            <person name="Chapman J.A."/>
            <person name="Shapiro H."/>
            <person name="Aerts A."/>
            <person name="Otillar R.P."/>
            <person name="Terry A.Y."/>
            <person name="Boore J.L."/>
            <person name="Grigoriev I.V."/>
            <person name="Lindberg D.R."/>
            <person name="Seaver E.C."/>
            <person name="Weisblat D.A."/>
            <person name="Putnam N.H."/>
            <person name="Rokhsar D.S."/>
        </authorList>
    </citation>
    <scope>NUCLEOTIDE SEQUENCE</scope>
    <source>
        <strain evidence="13 15">I ESC-2004</strain>
    </source>
</reference>
<keyword evidence="4 11" id="KW-0540">Nuclease</keyword>
<dbReference type="InterPro" id="IPR018998">
    <property type="entry name" value="EndoU_C"/>
</dbReference>
<dbReference type="CDD" id="cd21159">
    <property type="entry name" value="XendoU"/>
    <property type="match status" value="1"/>
</dbReference>
<dbReference type="EMBL" id="AMQN01005175">
    <property type="status" value="NOT_ANNOTATED_CDS"/>
    <property type="molecule type" value="Genomic_DNA"/>
</dbReference>
<keyword evidence="8 11" id="KW-0694">RNA-binding</keyword>
<comment type="cofactor">
    <cofactor evidence="1 11">
        <name>Mn(2+)</name>
        <dbReference type="ChEBI" id="CHEBI:29035"/>
    </cofactor>
</comment>
<evidence type="ECO:0000256" key="9">
    <source>
        <dbReference type="ARBA" id="ARBA00023211"/>
    </source>
</evidence>
<comment type="subunit">
    <text evidence="3 11">Monomer.</text>
</comment>
<evidence type="ECO:0000256" key="8">
    <source>
        <dbReference type="ARBA" id="ARBA00022884"/>
    </source>
</evidence>
<keyword evidence="15" id="KW-1185">Reference proteome</keyword>
<accession>R7V401</accession>
<evidence type="ECO:0000313" key="14">
    <source>
        <dbReference type="EnsemblMetazoa" id="CapteP146304"/>
    </source>
</evidence>
<dbReference type="HOGENOM" id="CLU_048034_1_0_1"/>
<keyword evidence="7 11" id="KW-0378">Hydrolase</keyword>
<dbReference type="GO" id="GO:0046872">
    <property type="term" value="F:metal ion binding"/>
    <property type="evidence" value="ECO:0007669"/>
    <property type="project" value="UniProtKB-UniRule"/>
</dbReference>